<reference evidence="1 2" key="1">
    <citation type="journal article" date="2023" name="Plants (Basel)">
        <title>Bridging the Gap: Combining Genomics and Transcriptomics Approaches to Understand Stylosanthes scabra, an Orphan Legume from the Brazilian Caatinga.</title>
        <authorList>
            <person name="Ferreira-Neto J.R.C."/>
            <person name="da Silva M.D."/>
            <person name="Binneck E."/>
            <person name="de Melo N.F."/>
            <person name="da Silva R.H."/>
            <person name="de Melo A.L.T.M."/>
            <person name="Pandolfi V."/>
            <person name="Bustamante F.O."/>
            <person name="Brasileiro-Vidal A.C."/>
            <person name="Benko-Iseppon A.M."/>
        </authorList>
    </citation>
    <scope>NUCLEOTIDE SEQUENCE [LARGE SCALE GENOMIC DNA]</scope>
    <source>
        <tissue evidence="1">Leaves</tissue>
    </source>
</reference>
<name>A0ABU6TT80_9FABA</name>
<dbReference type="Proteomes" id="UP001341840">
    <property type="component" value="Unassembled WGS sequence"/>
</dbReference>
<keyword evidence="2" id="KW-1185">Reference proteome</keyword>
<gene>
    <name evidence="1" type="ORF">PIB30_088623</name>
</gene>
<evidence type="ECO:0000313" key="1">
    <source>
        <dbReference type="EMBL" id="MED6152087.1"/>
    </source>
</evidence>
<comment type="caution">
    <text evidence="1">The sequence shown here is derived from an EMBL/GenBank/DDBJ whole genome shotgun (WGS) entry which is preliminary data.</text>
</comment>
<evidence type="ECO:0000313" key="2">
    <source>
        <dbReference type="Proteomes" id="UP001341840"/>
    </source>
</evidence>
<sequence>GQSPIEPAQLTALLISHSATQPVKLLDLSHMHLEYLVRPIGEKLIPPRPNEGNFLWRCLAAPFLAG</sequence>
<protein>
    <submittedName>
        <fullName evidence="1">Uncharacterized protein</fullName>
    </submittedName>
</protein>
<organism evidence="1 2">
    <name type="scientific">Stylosanthes scabra</name>
    <dbReference type="NCBI Taxonomy" id="79078"/>
    <lineage>
        <taxon>Eukaryota</taxon>
        <taxon>Viridiplantae</taxon>
        <taxon>Streptophyta</taxon>
        <taxon>Embryophyta</taxon>
        <taxon>Tracheophyta</taxon>
        <taxon>Spermatophyta</taxon>
        <taxon>Magnoliopsida</taxon>
        <taxon>eudicotyledons</taxon>
        <taxon>Gunneridae</taxon>
        <taxon>Pentapetalae</taxon>
        <taxon>rosids</taxon>
        <taxon>fabids</taxon>
        <taxon>Fabales</taxon>
        <taxon>Fabaceae</taxon>
        <taxon>Papilionoideae</taxon>
        <taxon>50 kb inversion clade</taxon>
        <taxon>dalbergioids sensu lato</taxon>
        <taxon>Dalbergieae</taxon>
        <taxon>Pterocarpus clade</taxon>
        <taxon>Stylosanthes</taxon>
    </lineage>
</organism>
<accession>A0ABU6TT80</accession>
<feature type="non-terminal residue" evidence="1">
    <location>
        <position position="1"/>
    </location>
</feature>
<dbReference type="EMBL" id="JASCZI010092237">
    <property type="protein sequence ID" value="MED6152087.1"/>
    <property type="molecule type" value="Genomic_DNA"/>
</dbReference>
<proteinExistence type="predicted"/>